<dbReference type="InterPro" id="IPR002641">
    <property type="entry name" value="PNPLA_dom"/>
</dbReference>
<proteinExistence type="predicted"/>
<feature type="short sequence motif" description="GXGXXG" evidence="4">
    <location>
        <begin position="104"/>
        <end position="109"/>
    </location>
</feature>
<dbReference type="InterPro" id="IPR016035">
    <property type="entry name" value="Acyl_Trfase/lysoPLipase"/>
</dbReference>
<protein>
    <submittedName>
        <fullName evidence="7">NTE family protein</fullName>
    </submittedName>
</protein>
<dbReference type="GO" id="GO:0016042">
    <property type="term" value="P:lipid catabolic process"/>
    <property type="evidence" value="ECO:0007669"/>
    <property type="project" value="UniProtKB-UniRule"/>
</dbReference>
<feature type="active site" description="Nucleophile" evidence="4">
    <location>
        <position position="133"/>
    </location>
</feature>
<sequence>MMRDDPAAGRPRTAGPKIAEPKIAGPKIAGPKIAGPKIAGPKIAEPKIAEPEPAELKTPEPMNSPAQRASSTAVPSRPGDAVPSHGPDPVDLPSRPRIGVALSGGGARGLAHAAVVSAFDELGLKPAAISGASIGALVGVGWAAGLSGTDIADLARARFADSRTLFSSLWQLRPQKFGDLFGPNAMVSLDPERVVDLVLPGIVPETIEALPVPFTAIATDFYGCKEVRLSQGPLRPAIAASIALPGVFRAVNHEGRVLLDGGFTNPMPFDALPRALDFVVAVDVIGGPGATGEERALPGMADAMFGASQIMMQAIVAEKLKHRRRPDLVVRPDIHRFRVLDFLKTSEVLAAAEPVKDEVKRAVERALEHRAA</sequence>
<dbReference type="InterPro" id="IPR050301">
    <property type="entry name" value="NTE"/>
</dbReference>
<dbReference type="GO" id="GO:0016787">
    <property type="term" value="F:hydrolase activity"/>
    <property type="evidence" value="ECO:0007669"/>
    <property type="project" value="UniProtKB-UniRule"/>
</dbReference>
<dbReference type="Proteomes" id="UP000186406">
    <property type="component" value="Unassembled WGS sequence"/>
</dbReference>
<feature type="short sequence motif" description="DGA/G" evidence="4">
    <location>
        <begin position="260"/>
        <end position="262"/>
    </location>
</feature>
<feature type="compositionally biased region" description="Basic and acidic residues" evidence="5">
    <location>
        <begin position="44"/>
        <end position="58"/>
    </location>
</feature>
<dbReference type="AlphaFoldDB" id="A0A1M7ZHG0"/>
<feature type="region of interest" description="Disordered" evidence="5">
    <location>
        <begin position="1"/>
        <end position="97"/>
    </location>
</feature>
<dbReference type="Gene3D" id="3.40.1090.10">
    <property type="entry name" value="Cytosolic phospholipase A2 catalytic domain"/>
    <property type="match status" value="2"/>
</dbReference>
<keyword evidence="2 4" id="KW-0442">Lipid degradation</keyword>
<gene>
    <name evidence="7" type="ORF">SAMN02745172_01666</name>
</gene>
<dbReference type="EMBL" id="FRXO01000003">
    <property type="protein sequence ID" value="SHO64313.1"/>
    <property type="molecule type" value="Genomic_DNA"/>
</dbReference>
<evidence type="ECO:0000313" key="8">
    <source>
        <dbReference type="Proteomes" id="UP000186406"/>
    </source>
</evidence>
<evidence type="ECO:0000256" key="3">
    <source>
        <dbReference type="ARBA" id="ARBA00023098"/>
    </source>
</evidence>
<organism evidence="7 8">
    <name type="scientific">Pseudoxanthobacter soli DSM 19599</name>
    <dbReference type="NCBI Taxonomy" id="1123029"/>
    <lineage>
        <taxon>Bacteria</taxon>
        <taxon>Pseudomonadati</taxon>
        <taxon>Pseudomonadota</taxon>
        <taxon>Alphaproteobacteria</taxon>
        <taxon>Hyphomicrobiales</taxon>
        <taxon>Segnochrobactraceae</taxon>
        <taxon>Pseudoxanthobacter</taxon>
    </lineage>
</organism>
<dbReference type="PANTHER" id="PTHR14226:SF76">
    <property type="entry name" value="NTE FAMILY PROTEIN RSSA"/>
    <property type="match status" value="1"/>
</dbReference>
<evidence type="ECO:0000256" key="1">
    <source>
        <dbReference type="ARBA" id="ARBA00022801"/>
    </source>
</evidence>
<feature type="active site" description="Proton acceptor" evidence="4">
    <location>
        <position position="260"/>
    </location>
</feature>
<feature type="compositionally biased region" description="Polar residues" evidence="5">
    <location>
        <begin position="64"/>
        <end position="74"/>
    </location>
</feature>
<evidence type="ECO:0000313" key="7">
    <source>
        <dbReference type="EMBL" id="SHO64313.1"/>
    </source>
</evidence>
<keyword evidence="8" id="KW-1185">Reference proteome</keyword>
<name>A0A1M7ZHG0_9HYPH</name>
<dbReference type="Pfam" id="PF01734">
    <property type="entry name" value="Patatin"/>
    <property type="match status" value="1"/>
</dbReference>
<evidence type="ECO:0000256" key="5">
    <source>
        <dbReference type="SAM" id="MobiDB-lite"/>
    </source>
</evidence>
<dbReference type="PANTHER" id="PTHR14226">
    <property type="entry name" value="NEUROPATHY TARGET ESTERASE/SWISS CHEESE D.MELANOGASTER"/>
    <property type="match status" value="1"/>
</dbReference>
<dbReference type="STRING" id="1123029.SAMN02745172_01666"/>
<reference evidence="7 8" key="1">
    <citation type="submission" date="2016-12" db="EMBL/GenBank/DDBJ databases">
        <authorList>
            <person name="Song W.-J."/>
            <person name="Kurnit D.M."/>
        </authorList>
    </citation>
    <scope>NUCLEOTIDE SEQUENCE [LARGE SCALE GENOMIC DNA]</scope>
    <source>
        <strain evidence="7 8">DSM 19599</strain>
    </source>
</reference>
<keyword evidence="1 4" id="KW-0378">Hydrolase</keyword>
<feature type="short sequence motif" description="GXSXG" evidence="4">
    <location>
        <begin position="131"/>
        <end position="135"/>
    </location>
</feature>
<keyword evidence="3 4" id="KW-0443">Lipid metabolism</keyword>
<evidence type="ECO:0000256" key="2">
    <source>
        <dbReference type="ARBA" id="ARBA00022963"/>
    </source>
</evidence>
<evidence type="ECO:0000259" key="6">
    <source>
        <dbReference type="PROSITE" id="PS51635"/>
    </source>
</evidence>
<evidence type="ECO:0000256" key="4">
    <source>
        <dbReference type="PROSITE-ProRule" id="PRU01161"/>
    </source>
</evidence>
<dbReference type="SUPFAM" id="SSF52151">
    <property type="entry name" value="FabD/lysophospholipase-like"/>
    <property type="match status" value="1"/>
</dbReference>
<accession>A0A1M7ZHG0</accession>
<feature type="domain" description="PNPLA" evidence="6">
    <location>
        <begin position="100"/>
        <end position="273"/>
    </location>
</feature>
<dbReference type="PROSITE" id="PS51635">
    <property type="entry name" value="PNPLA"/>
    <property type="match status" value="1"/>
</dbReference>